<dbReference type="InterPro" id="IPR000440">
    <property type="entry name" value="NADH_UbQ/plastoQ_OxRdtase_su3"/>
</dbReference>
<comment type="subcellular location">
    <subcellularLocation>
        <location evidence="7">Cell membrane</location>
        <topology evidence="7">Multi-pass membrane protein</topology>
    </subcellularLocation>
    <subcellularLocation>
        <location evidence="1">Membrane</location>
    </subcellularLocation>
</comment>
<comment type="caution">
    <text evidence="9">The sequence shown here is derived from an EMBL/GenBank/DDBJ whole genome shotgun (WGS) entry which is preliminary data.</text>
</comment>
<evidence type="ECO:0000256" key="6">
    <source>
        <dbReference type="ARBA" id="ARBA00023136"/>
    </source>
</evidence>
<comment type="similarity">
    <text evidence="2 7">Belongs to the complex I subunit 3 family.</text>
</comment>
<keyword evidence="4 7" id="KW-0812">Transmembrane</keyword>
<keyword evidence="5 8" id="KW-1133">Transmembrane helix</keyword>
<evidence type="ECO:0000256" key="4">
    <source>
        <dbReference type="ARBA" id="ARBA00022692"/>
    </source>
</evidence>
<protein>
    <recommendedName>
        <fullName evidence="7">NADH-quinone oxidoreductase subunit</fullName>
        <ecNumber evidence="7">7.1.1.-</ecNumber>
    </recommendedName>
</protein>
<keyword evidence="7" id="KW-0874">Quinone</keyword>
<dbReference type="EC" id="7.1.1.-" evidence="7"/>
<dbReference type="Proteomes" id="UP001254608">
    <property type="component" value="Unassembled WGS sequence"/>
</dbReference>
<sequence length="119" mass="13406">MSHDQLLQFAVMLCVALSTAVVAALVASPHKPGGASWPQRAPFLGGGTMATHAWQRYHLRYYPMTLLFIAFEMEMMFMYPWAVVYVAEGIKALGEMGMFLAILSVGILYAWREGVFRWQ</sequence>
<evidence type="ECO:0000313" key="9">
    <source>
        <dbReference type="EMBL" id="MDT0496477.1"/>
    </source>
</evidence>
<comment type="function">
    <text evidence="7">NDH-1 shuttles electrons from NADH, via FMN and iron-sulfur (Fe-S) centers, to quinones in the respiratory chain.</text>
</comment>
<organism evidence="9 10">
    <name type="scientific">Banduia mediterranea</name>
    <dbReference type="NCBI Taxonomy" id="3075609"/>
    <lineage>
        <taxon>Bacteria</taxon>
        <taxon>Pseudomonadati</taxon>
        <taxon>Pseudomonadota</taxon>
        <taxon>Gammaproteobacteria</taxon>
        <taxon>Nevskiales</taxon>
        <taxon>Algiphilaceae</taxon>
        <taxon>Banduia</taxon>
    </lineage>
</organism>
<evidence type="ECO:0000313" key="10">
    <source>
        <dbReference type="Proteomes" id="UP001254608"/>
    </source>
</evidence>
<comment type="catalytic activity">
    <reaction evidence="7">
        <text>a quinone + NADH + 5 H(+)(in) = a quinol + NAD(+) + 4 H(+)(out)</text>
        <dbReference type="Rhea" id="RHEA:57888"/>
        <dbReference type="ChEBI" id="CHEBI:15378"/>
        <dbReference type="ChEBI" id="CHEBI:24646"/>
        <dbReference type="ChEBI" id="CHEBI:57540"/>
        <dbReference type="ChEBI" id="CHEBI:57945"/>
        <dbReference type="ChEBI" id="CHEBI:132124"/>
    </reaction>
</comment>
<accession>A0ABU2WF28</accession>
<evidence type="ECO:0000256" key="5">
    <source>
        <dbReference type="ARBA" id="ARBA00022989"/>
    </source>
</evidence>
<name>A0ABU2WF28_9GAMM</name>
<keyword evidence="7" id="KW-0520">NAD</keyword>
<dbReference type="RefSeq" id="WP_311363869.1">
    <property type="nucleotide sequence ID" value="NZ_JAVRIC010000004.1"/>
</dbReference>
<dbReference type="InterPro" id="IPR038430">
    <property type="entry name" value="NDAH_ubi_oxred_su3_sf"/>
</dbReference>
<keyword evidence="3" id="KW-0813">Transport</keyword>
<dbReference type="PANTHER" id="PTHR11058:SF9">
    <property type="entry name" value="NADH-UBIQUINONE OXIDOREDUCTASE CHAIN 3"/>
    <property type="match status" value="1"/>
</dbReference>
<dbReference type="Gene3D" id="1.20.58.1610">
    <property type="entry name" value="NADH:ubiquinone/plastoquinone oxidoreductase, chain 3"/>
    <property type="match status" value="1"/>
</dbReference>
<evidence type="ECO:0000256" key="8">
    <source>
        <dbReference type="SAM" id="Phobius"/>
    </source>
</evidence>
<reference evidence="9 10" key="1">
    <citation type="submission" date="2023-09" db="EMBL/GenBank/DDBJ databases">
        <authorList>
            <person name="Rey-Velasco X."/>
        </authorList>
    </citation>
    <scope>NUCLEOTIDE SEQUENCE [LARGE SCALE GENOMIC DNA]</scope>
    <source>
        <strain evidence="9 10">W345</strain>
    </source>
</reference>
<keyword evidence="10" id="KW-1185">Reference proteome</keyword>
<evidence type="ECO:0000256" key="3">
    <source>
        <dbReference type="ARBA" id="ARBA00022448"/>
    </source>
</evidence>
<evidence type="ECO:0000256" key="7">
    <source>
        <dbReference type="RuleBase" id="RU003639"/>
    </source>
</evidence>
<evidence type="ECO:0000256" key="2">
    <source>
        <dbReference type="ARBA" id="ARBA00008472"/>
    </source>
</evidence>
<feature type="transmembrane region" description="Helical" evidence="8">
    <location>
        <begin position="6"/>
        <end position="27"/>
    </location>
</feature>
<feature type="transmembrane region" description="Helical" evidence="8">
    <location>
        <begin position="92"/>
        <end position="111"/>
    </location>
</feature>
<dbReference type="PANTHER" id="PTHR11058">
    <property type="entry name" value="NADH-UBIQUINONE OXIDOREDUCTASE CHAIN 3"/>
    <property type="match status" value="1"/>
</dbReference>
<evidence type="ECO:0000256" key="1">
    <source>
        <dbReference type="ARBA" id="ARBA00004370"/>
    </source>
</evidence>
<keyword evidence="6 8" id="KW-0472">Membrane</keyword>
<proteinExistence type="inferred from homology"/>
<gene>
    <name evidence="9" type="ORF">RM530_03740</name>
</gene>
<feature type="transmembrane region" description="Helical" evidence="8">
    <location>
        <begin position="66"/>
        <end position="86"/>
    </location>
</feature>
<dbReference type="EMBL" id="JAVRIC010000004">
    <property type="protein sequence ID" value="MDT0496477.1"/>
    <property type="molecule type" value="Genomic_DNA"/>
</dbReference>
<dbReference type="Pfam" id="PF00507">
    <property type="entry name" value="Oxidored_q4"/>
    <property type="match status" value="1"/>
</dbReference>